<evidence type="ECO:0000313" key="1">
    <source>
        <dbReference type="EMBL" id="JAE20615.1"/>
    </source>
</evidence>
<name>A0A0A9G6E1_ARUDO</name>
<reference evidence="1" key="2">
    <citation type="journal article" date="2015" name="Data Brief">
        <title>Shoot transcriptome of the giant reed, Arundo donax.</title>
        <authorList>
            <person name="Barrero R.A."/>
            <person name="Guerrero F.D."/>
            <person name="Moolhuijzen P."/>
            <person name="Goolsby J.A."/>
            <person name="Tidwell J."/>
            <person name="Bellgard S.E."/>
            <person name="Bellgard M.I."/>
        </authorList>
    </citation>
    <scope>NUCLEOTIDE SEQUENCE</scope>
    <source>
        <tissue evidence="1">Shoot tissue taken approximately 20 cm above the soil surface</tissue>
    </source>
</reference>
<dbReference type="AlphaFoldDB" id="A0A0A9G6E1"/>
<protein>
    <submittedName>
        <fullName evidence="1">Uncharacterized protein</fullName>
    </submittedName>
</protein>
<sequence>MQQAADDLTQGHKNKSKNFFFAAELHRKNYRLKCSICIFEFAQISVSVVDVITQRMALQEPPCSDTVLV</sequence>
<organism evidence="1">
    <name type="scientific">Arundo donax</name>
    <name type="common">Giant reed</name>
    <name type="synonym">Donax arundinaceus</name>
    <dbReference type="NCBI Taxonomy" id="35708"/>
    <lineage>
        <taxon>Eukaryota</taxon>
        <taxon>Viridiplantae</taxon>
        <taxon>Streptophyta</taxon>
        <taxon>Embryophyta</taxon>
        <taxon>Tracheophyta</taxon>
        <taxon>Spermatophyta</taxon>
        <taxon>Magnoliopsida</taxon>
        <taxon>Liliopsida</taxon>
        <taxon>Poales</taxon>
        <taxon>Poaceae</taxon>
        <taxon>PACMAD clade</taxon>
        <taxon>Arundinoideae</taxon>
        <taxon>Arundineae</taxon>
        <taxon>Arundo</taxon>
    </lineage>
</organism>
<accession>A0A0A9G6E1</accession>
<proteinExistence type="predicted"/>
<dbReference type="EMBL" id="GBRH01177281">
    <property type="protein sequence ID" value="JAE20615.1"/>
    <property type="molecule type" value="Transcribed_RNA"/>
</dbReference>
<reference evidence="1" key="1">
    <citation type="submission" date="2014-09" db="EMBL/GenBank/DDBJ databases">
        <authorList>
            <person name="Magalhaes I.L.F."/>
            <person name="Oliveira U."/>
            <person name="Santos F.R."/>
            <person name="Vidigal T.H.D.A."/>
            <person name="Brescovit A.D."/>
            <person name="Santos A.J."/>
        </authorList>
    </citation>
    <scope>NUCLEOTIDE SEQUENCE</scope>
    <source>
        <tissue evidence="1">Shoot tissue taken approximately 20 cm above the soil surface</tissue>
    </source>
</reference>